<keyword evidence="4 7" id="KW-0808">Transferase</keyword>
<comment type="similarity">
    <text evidence="2 7 9">Belongs to the citrate synthase family.</text>
</comment>
<evidence type="ECO:0000256" key="8">
    <source>
        <dbReference type="RuleBase" id="RU003370"/>
    </source>
</evidence>
<dbReference type="PANTHER" id="PTHR42871:SF1">
    <property type="entry name" value="CITRATE SYNTHASE"/>
    <property type="match status" value="1"/>
</dbReference>
<gene>
    <name evidence="10" type="ORF">P9H32_05240</name>
</gene>
<dbReference type="InterPro" id="IPR002020">
    <property type="entry name" value="Citrate_synthase"/>
</dbReference>
<dbReference type="PRINTS" id="PR00143">
    <property type="entry name" value="CITRTSNTHASE"/>
</dbReference>
<dbReference type="EMBL" id="JARVCO010000007">
    <property type="protein sequence ID" value="MDZ8118026.1"/>
    <property type="molecule type" value="Genomic_DNA"/>
</dbReference>
<dbReference type="NCBIfam" id="NF004126">
    <property type="entry name" value="PRK05614.1"/>
    <property type="match status" value="1"/>
</dbReference>
<evidence type="ECO:0000256" key="6">
    <source>
        <dbReference type="NCBIfam" id="TIGR01798"/>
    </source>
</evidence>
<dbReference type="InterPro" id="IPR016143">
    <property type="entry name" value="Citrate_synth-like_sm_a-sub"/>
</dbReference>
<dbReference type="Gene3D" id="1.10.230.10">
    <property type="entry name" value="Cytochrome P450-Terp, domain 2"/>
    <property type="match status" value="1"/>
</dbReference>
<evidence type="ECO:0000313" key="11">
    <source>
        <dbReference type="Proteomes" id="UP001290861"/>
    </source>
</evidence>
<dbReference type="PIRSF" id="PIRSF001369">
    <property type="entry name" value="Citrate_synth"/>
    <property type="match status" value="1"/>
</dbReference>
<comment type="caution">
    <text evidence="10">The sequence shown here is derived from an EMBL/GenBank/DDBJ whole genome shotgun (WGS) entry which is preliminary data.</text>
</comment>
<dbReference type="InterPro" id="IPR024176">
    <property type="entry name" value="Citrate_synthase_bac-typ"/>
</dbReference>
<sequence>MSDTKATLEYEGKTIELDTIVGTENEVGIDITSLRAKTGMITLDPGFGNTGSCTSEITFINGEKGILKYRGYAIEELAEKSTFMETAFLVLYGHLPNKAELDKFESGIGSEASLHYGMKGHFDGFPDNAPPMAVLSAMLNVLSCYNTDLLTTATEGPAFELPATKIISKVRAIAAWAYRTSIGKPFMPPRPDLSYSANFLHMMFSETFNMYEVHPDVERALDLFLILHADHEQNCSTSTVRMVGSSHASLFSAVSAGVGALWGPLHGGANCEVIKMLSRIHDEGISPADFVEKAKDKNSPEKLMGFGHRVYKSFDPRAKILKGQVDNVLKALNIQDPLLDIAYELEEMARSEDYFIERNLYPNVDFYSGILLRAIGIPVDMFTVLFAIGRMPGWVSHWREMHVQSLRISRPRQVYTGETQQSYVPVNER</sequence>
<keyword evidence="3 8" id="KW-0816">Tricarboxylic acid cycle</keyword>
<organism evidence="10 11">
    <name type="scientific">Pontiella agarivorans</name>
    <dbReference type="NCBI Taxonomy" id="3038953"/>
    <lineage>
        <taxon>Bacteria</taxon>
        <taxon>Pseudomonadati</taxon>
        <taxon>Kiritimatiellota</taxon>
        <taxon>Kiritimatiellia</taxon>
        <taxon>Kiritimatiellales</taxon>
        <taxon>Pontiellaceae</taxon>
        <taxon>Pontiella</taxon>
    </lineage>
</organism>
<accession>A0ABU5MUY3</accession>
<comment type="catalytic activity">
    <reaction evidence="5 8">
        <text>oxaloacetate + acetyl-CoA + H2O = citrate + CoA + H(+)</text>
        <dbReference type="Rhea" id="RHEA:16845"/>
        <dbReference type="ChEBI" id="CHEBI:15377"/>
        <dbReference type="ChEBI" id="CHEBI:15378"/>
        <dbReference type="ChEBI" id="CHEBI:16452"/>
        <dbReference type="ChEBI" id="CHEBI:16947"/>
        <dbReference type="ChEBI" id="CHEBI:57287"/>
        <dbReference type="ChEBI" id="CHEBI:57288"/>
        <dbReference type="EC" id="2.3.3.16"/>
    </reaction>
</comment>
<dbReference type="CDD" id="cd06114">
    <property type="entry name" value="EcCS_like"/>
    <property type="match status" value="1"/>
</dbReference>
<dbReference type="InterPro" id="IPR016142">
    <property type="entry name" value="Citrate_synth-like_lrg_a-sub"/>
</dbReference>
<comment type="pathway">
    <text evidence="1 8">Carbohydrate metabolism; tricarboxylic acid cycle; isocitrate from oxaloacetate: step 1/2.</text>
</comment>
<evidence type="ECO:0000256" key="2">
    <source>
        <dbReference type="ARBA" id="ARBA00010566"/>
    </source>
</evidence>
<proteinExistence type="inferred from homology"/>
<dbReference type="Gene3D" id="1.10.580.10">
    <property type="entry name" value="Citrate Synthase, domain 1"/>
    <property type="match status" value="1"/>
</dbReference>
<protein>
    <recommendedName>
        <fullName evidence="6 7">Citrate synthase</fullName>
    </recommendedName>
</protein>
<evidence type="ECO:0000256" key="4">
    <source>
        <dbReference type="ARBA" id="ARBA00022679"/>
    </source>
</evidence>
<dbReference type="RefSeq" id="WP_322607826.1">
    <property type="nucleotide sequence ID" value="NZ_JARVCO010000007.1"/>
</dbReference>
<keyword evidence="11" id="KW-1185">Reference proteome</keyword>
<evidence type="ECO:0000256" key="9">
    <source>
        <dbReference type="RuleBase" id="RU003406"/>
    </source>
</evidence>
<dbReference type="InterPro" id="IPR036969">
    <property type="entry name" value="Citrate_synthase_sf"/>
</dbReference>
<dbReference type="Gene3D" id="2.20.28.60">
    <property type="match status" value="1"/>
</dbReference>
<dbReference type="GO" id="GO:0036440">
    <property type="term" value="F:citrate synthase activity"/>
    <property type="evidence" value="ECO:0007669"/>
    <property type="project" value="UniProtKB-EC"/>
</dbReference>
<dbReference type="Proteomes" id="UP001290861">
    <property type="component" value="Unassembled WGS sequence"/>
</dbReference>
<evidence type="ECO:0000256" key="5">
    <source>
        <dbReference type="ARBA" id="ARBA00049288"/>
    </source>
</evidence>
<dbReference type="Pfam" id="PF00285">
    <property type="entry name" value="Citrate_synt"/>
    <property type="match status" value="1"/>
</dbReference>
<dbReference type="InterPro" id="IPR019810">
    <property type="entry name" value="Citrate_synthase_AS"/>
</dbReference>
<dbReference type="SUPFAM" id="SSF48256">
    <property type="entry name" value="Citrate synthase"/>
    <property type="match status" value="1"/>
</dbReference>
<evidence type="ECO:0000313" key="10">
    <source>
        <dbReference type="EMBL" id="MDZ8118026.1"/>
    </source>
</evidence>
<dbReference type="InterPro" id="IPR010953">
    <property type="entry name" value="Citrate_synthase_typ-I"/>
</dbReference>
<dbReference type="PROSITE" id="PS00480">
    <property type="entry name" value="CITRATE_SYNTHASE"/>
    <property type="match status" value="1"/>
</dbReference>
<name>A0ABU5MUY3_9BACT</name>
<evidence type="ECO:0000256" key="7">
    <source>
        <dbReference type="PIRNR" id="PIRNR001369"/>
    </source>
</evidence>
<dbReference type="PANTHER" id="PTHR42871">
    <property type="entry name" value="CITRATE SYNTHASE"/>
    <property type="match status" value="1"/>
</dbReference>
<evidence type="ECO:0000256" key="3">
    <source>
        <dbReference type="ARBA" id="ARBA00022532"/>
    </source>
</evidence>
<dbReference type="NCBIfam" id="TIGR01798">
    <property type="entry name" value="cit_synth_I"/>
    <property type="match status" value="1"/>
</dbReference>
<evidence type="ECO:0000256" key="1">
    <source>
        <dbReference type="ARBA" id="ARBA00004751"/>
    </source>
</evidence>
<reference evidence="10 11" key="1">
    <citation type="journal article" date="2024" name="Appl. Environ. Microbiol.">
        <title>Pontiella agarivorans sp. nov., a novel marine anaerobic bacterium capable of degrading macroalgal polysaccharides and fixing nitrogen.</title>
        <authorList>
            <person name="Liu N."/>
            <person name="Kivenson V."/>
            <person name="Peng X."/>
            <person name="Cui Z."/>
            <person name="Lankiewicz T.S."/>
            <person name="Gosselin K.M."/>
            <person name="English C.J."/>
            <person name="Blair E.M."/>
            <person name="O'Malley M.A."/>
            <person name="Valentine D.L."/>
        </authorList>
    </citation>
    <scope>NUCLEOTIDE SEQUENCE [LARGE SCALE GENOMIC DNA]</scope>
    <source>
        <strain evidence="10 11">NLcol2</strain>
    </source>
</reference>
<keyword evidence="10" id="KW-0012">Acyltransferase</keyword>